<evidence type="ECO:0000313" key="4">
    <source>
        <dbReference type="Proteomes" id="UP001597052"/>
    </source>
</evidence>
<dbReference type="Gene3D" id="3.40.50.720">
    <property type="entry name" value="NAD(P)-binding Rossmann-like Domain"/>
    <property type="match status" value="1"/>
</dbReference>
<dbReference type="InterPro" id="IPR036291">
    <property type="entry name" value="NAD(P)-bd_dom_sf"/>
</dbReference>
<dbReference type="SUPFAM" id="SSF51735">
    <property type="entry name" value="NAD(P)-binding Rossmann-fold domains"/>
    <property type="match status" value="1"/>
</dbReference>
<evidence type="ECO:0000259" key="2">
    <source>
        <dbReference type="SMART" id="SM00829"/>
    </source>
</evidence>
<dbReference type="SUPFAM" id="SSF50129">
    <property type="entry name" value="GroES-like"/>
    <property type="match status" value="1"/>
</dbReference>
<dbReference type="GO" id="GO:0016616">
    <property type="term" value="F:oxidoreductase activity, acting on the CH-OH group of donors, NAD or NADP as acceptor"/>
    <property type="evidence" value="ECO:0007669"/>
    <property type="project" value="UniProtKB-ARBA"/>
</dbReference>
<evidence type="ECO:0000313" key="3">
    <source>
        <dbReference type="EMBL" id="MFD1640804.1"/>
    </source>
</evidence>
<organism evidence="3 4">
    <name type="scientific">Halohasta litorea</name>
    <dbReference type="NCBI Taxonomy" id="869891"/>
    <lineage>
        <taxon>Archaea</taxon>
        <taxon>Methanobacteriati</taxon>
        <taxon>Methanobacteriota</taxon>
        <taxon>Stenosarchaea group</taxon>
        <taxon>Halobacteria</taxon>
        <taxon>Halobacteriales</taxon>
        <taxon>Haloferacaceae</taxon>
        <taxon>Halohasta</taxon>
    </lineage>
</organism>
<dbReference type="InterPro" id="IPR020843">
    <property type="entry name" value="ER"/>
</dbReference>
<dbReference type="PANTHER" id="PTHR44154">
    <property type="entry name" value="QUINONE OXIDOREDUCTASE"/>
    <property type="match status" value="1"/>
</dbReference>
<dbReference type="GO" id="GO:0044281">
    <property type="term" value="P:small molecule metabolic process"/>
    <property type="evidence" value="ECO:0007669"/>
    <property type="project" value="UniProtKB-ARBA"/>
</dbReference>
<dbReference type="Proteomes" id="UP001597052">
    <property type="component" value="Unassembled WGS sequence"/>
</dbReference>
<name>A0ABD6D3K4_9EURY</name>
<comment type="caution">
    <text evidence="3">The sequence shown here is derived from an EMBL/GenBank/DDBJ whole genome shotgun (WGS) entry which is preliminary data.</text>
</comment>
<dbReference type="GO" id="GO:0043168">
    <property type="term" value="F:anion binding"/>
    <property type="evidence" value="ECO:0007669"/>
    <property type="project" value="UniProtKB-ARBA"/>
</dbReference>
<accession>A0ABD6D3K4</accession>
<dbReference type="RefSeq" id="WP_256394501.1">
    <property type="nucleotide sequence ID" value="NZ_JANHDJ010000001.1"/>
</dbReference>
<dbReference type="Pfam" id="PF13602">
    <property type="entry name" value="ADH_zinc_N_2"/>
    <property type="match status" value="1"/>
</dbReference>
<dbReference type="AlphaFoldDB" id="A0ABD6D3K4"/>
<keyword evidence="1" id="KW-0521">NADP</keyword>
<dbReference type="InterPro" id="IPR051603">
    <property type="entry name" value="Zinc-ADH_QOR/CCCR"/>
</dbReference>
<dbReference type="Pfam" id="PF08240">
    <property type="entry name" value="ADH_N"/>
    <property type="match status" value="1"/>
</dbReference>
<evidence type="ECO:0000256" key="1">
    <source>
        <dbReference type="ARBA" id="ARBA00022857"/>
    </source>
</evidence>
<dbReference type="SMART" id="SM00829">
    <property type="entry name" value="PKS_ER"/>
    <property type="match status" value="1"/>
</dbReference>
<sequence>MRAVRFHDHGSTDVLQVDEIDRPDPEGHEVLVEVHGAGVNPVDTYFREGSYEPFTLPMIPGIDFAGEVAAVGEYVEGFSEGEAVYGTGIGSQHYGGYAEYAAVPEDRLVGLPEGVDTVAAGGAGVVAVTAWRALIDHAELQVGDRCLIHGGSGGVGHVAVQVAAAAGAQVITTASPKYHDRLRELGADVVLDYHRDDLADAVVEAAEPIAGQADGVDAILDHRMHEYLQFDADVAATGCRVVGIGEKDQNVGFTQSSAARGKDLNLTLMSMFNTPDFRPRLSKLASLMATGEIEIQVAETYGLDEASEAQRAVLEDSRLGKLVLTP</sequence>
<gene>
    <name evidence="3" type="ORF">ACFSBW_02785</name>
</gene>
<dbReference type="Gene3D" id="3.90.180.10">
    <property type="entry name" value="Medium-chain alcohol dehydrogenases, catalytic domain"/>
    <property type="match status" value="1"/>
</dbReference>
<reference evidence="3 4" key="1">
    <citation type="journal article" date="2019" name="Int. J. Syst. Evol. Microbiol.">
        <title>The Global Catalogue of Microorganisms (GCM) 10K type strain sequencing project: providing services to taxonomists for standard genome sequencing and annotation.</title>
        <authorList>
            <consortium name="The Broad Institute Genomics Platform"/>
            <consortium name="The Broad Institute Genome Sequencing Center for Infectious Disease"/>
            <person name="Wu L."/>
            <person name="Ma J."/>
        </authorList>
    </citation>
    <scope>NUCLEOTIDE SEQUENCE [LARGE SCALE GENOMIC DNA]</scope>
    <source>
        <strain evidence="3 4">CGMCC 1.10593</strain>
    </source>
</reference>
<dbReference type="GO" id="GO:0030554">
    <property type="term" value="F:adenyl nucleotide binding"/>
    <property type="evidence" value="ECO:0007669"/>
    <property type="project" value="UniProtKB-ARBA"/>
</dbReference>
<dbReference type="PANTHER" id="PTHR44154:SF1">
    <property type="entry name" value="QUINONE OXIDOREDUCTASE"/>
    <property type="match status" value="1"/>
</dbReference>
<feature type="domain" description="Enoyl reductase (ER)" evidence="2">
    <location>
        <begin position="10"/>
        <end position="324"/>
    </location>
</feature>
<dbReference type="EMBL" id="JBHUDM010000001">
    <property type="protein sequence ID" value="MFD1640804.1"/>
    <property type="molecule type" value="Genomic_DNA"/>
</dbReference>
<keyword evidence="4" id="KW-1185">Reference proteome</keyword>
<dbReference type="InterPro" id="IPR013154">
    <property type="entry name" value="ADH-like_N"/>
</dbReference>
<proteinExistence type="predicted"/>
<dbReference type="InterPro" id="IPR011032">
    <property type="entry name" value="GroES-like_sf"/>
</dbReference>
<protein>
    <submittedName>
        <fullName evidence="3">Alcohol dehydrogenase catalytic domain-containing protein</fullName>
    </submittedName>
</protein>